<evidence type="ECO:0000313" key="1">
    <source>
        <dbReference type="EMBL" id="MDP9892585.1"/>
    </source>
</evidence>
<comment type="caution">
    <text evidence="1">The sequence shown here is derived from an EMBL/GenBank/DDBJ whole genome shotgun (WGS) entry which is preliminary data.</text>
</comment>
<dbReference type="Proteomes" id="UP001242045">
    <property type="component" value="Unassembled WGS sequence"/>
</dbReference>
<proteinExistence type="predicted"/>
<organism evidence="1 2">
    <name type="scientific">Variovorax boronicumulans</name>
    <dbReference type="NCBI Taxonomy" id="436515"/>
    <lineage>
        <taxon>Bacteria</taxon>
        <taxon>Pseudomonadati</taxon>
        <taxon>Pseudomonadota</taxon>
        <taxon>Betaproteobacteria</taxon>
        <taxon>Burkholderiales</taxon>
        <taxon>Comamonadaceae</taxon>
        <taxon>Variovorax</taxon>
    </lineage>
</organism>
<protein>
    <submittedName>
        <fullName evidence="1">Uncharacterized protein</fullName>
    </submittedName>
</protein>
<dbReference type="AlphaFoldDB" id="A0AAW8CQI8"/>
<gene>
    <name evidence="1" type="ORF">J2W31_001690</name>
</gene>
<accession>A0AAW8CQI8</accession>
<evidence type="ECO:0000313" key="2">
    <source>
        <dbReference type="Proteomes" id="UP001242045"/>
    </source>
</evidence>
<dbReference type="EMBL" id="JAUSRD010000003">
    <property type="protein sequence ID" value="MDP9892585.1"/>
    <property type="molecule type" value="Genomic_DNA"/>
</dbReference>
<dbReference type="RefSeq" id="WP_307684441.1">
    <property type="nucleotide sequence ID" value="NZ_JAUSRD010000003.1"/>
</dbReference>
<name>A0AAW8CQI8_9BURK</name>
<reference evidence="1" key="1">
    <citation type="submission" date="2023-07" db="EMBL/GenBank/DDBJ databases">
        <title>Sorghum-associated microbial communities from plants grown in Nebraska, USA.</title>
        <authorList>
            <person name="Schachtman D."/>
        </authorList>
    </citation>
    <scope>NUCLEOTIDE SEQUENCE</scope>
    <source>
        <strain evidence="1">DS3754</strain>
    </source>
</reference>
<sequence>MNDDIPSGAEFEAMTIRLASAGDTDAGLEALRLCATGLYANNLSEPLRFYLARCLLDLTGGIQADRAMNVEAERGKGRPTNPFPEWETPLAAFGALLHRRGYIAARIEEAMSDARRATEGKDLDSREARRIRKKYAPMELMDDDLLIHLCGDQGVRGKIDEFPPAT</sequence>